<dbReference type="Proteomes" id="UP000696280">
    <property type="component" value="Unassembled WGS sequence"/>
</dbReference>
<evidence type="ECO:0000256" key="3">
    <source>
        <dbReference type="ARBA" id="ARBA00022827"/>
    </source>
</evidence>
<keyword evidence="4" id="KW-0560">Oxidoreductase</keyword>
<comment type="caution">
    <text evidence="6">The sequence shown here is derived from an EMBL/GenBank/DDBJ whole genome shotgun (WGS) entry which is preliminary data.</text>
</comment>
<evidence type="ECO:0000259" key="5">
    <source>
        <dbReference type="Pfam" id="PF01494"/>
    </source>
</evidence>
<dbReference type="InterPro" id="IPR050562">
    <property type="entry name" value="FAD_mOase_fung"/>
</dbReference>
<dbReference type="InterPro" id="IPR036188">
    <property type="entry name" value="FAD/NAD-bd_sf"/>
</dbReference>
<organism evidence="6 7">
    <name type="scientific">Hymenoscyphus fraxineus</name>
    <dbReference type="NCBI Taxonomy" id="746836"/>
    <lineage>
        <taxon>Eukaryota</taxon>
        <taxon>Fungi</taxon>
        <taxon>Dikarya</taxon>
        <taxon>Ascomycota</taxon>
        <taxon>Pezizomycotina</taxon>
        <taxon>Leotiomycetes</taxon>
        <taxon>Helotiales</taxon>
        <taxon>Helotiaceae</taxon>
        <taxon>Hymenoscyphus</taxon>
    </lineage>
</organism>
<sequence>MHQQAPKPFRVVVVGGGIAGLTMSHCLQKAGIDHVVLEAHSQVAAPIGASIGFWPHGMRVLDQLGCGEDMLRRSDAMVESHCRMPDGKALSSTTLWDYIQTRHGYEFRSMERRLALEIMYENLPDKSKVLTGKKVTNVVETQNGVKVTLADGSYEEGDIVVGCDGVRSMVRERIWQMADRLAPNLISHREKNSMRVEYTCIIGVSTPIPALNSTSDMHVTYGQGRTFQIVTQPDCTCFLIYQKLETPLTGAAALSGTKFTQQDADNAAAKLFSCALTEDVTFGELYKHRIRSQLVNLEEVVFEHWHFGRMVMLGDAAHKVTPNFAFGGNTAIEGAATLCNHLVKALDASAIRPLSQSTVSAVFQGYQEQHKKRVKKIFTASYYFTRMQAWDNVIMRFVAKWIAPWMGDNLVADYTATLVGPGSKLDYVAVPGHVKGTRAFDDEVSGA</sequence>
<gene>
    <name evidence="6" type="ORF">HYFRA_00013230</name>
</gene>
<dbReference type="GO" id="GO:0071949">
    <property type="term" value="F:FAD binding"/>
    <property type="evidence" value="ECO:0007669"/>
    <property type="project" value="InterPro"/>
</dbReference>
<accession>A0A9N9LAP8</accession>
<dbReference type="OrthoDB" id="2431938at2759"/>
<keyword evidence="7" id="KW-1185">Reference proteome</keyword>
<evidence type="ECO:0000256" key="4">
    <source>
        <dbReference type="ARBA" id="ARBA00023002"/>
    </source>
</evidence>
<name>A0A9N9LAP8_9HELO</name>
<dbReference type="PANTHER" id="PTHR47356:SF2">
    <property type="entry name" value="FAD-BINDING DOMAIN-CONTAINING PROTEIN-RELATED"/>
    <property type="match status" value="1"/>
</dbReference>
<proteinExistence type="inferred from homology"/>
<dbReference type="InterPro" id="IPR002938">
    <property type="entry name" value="FAD-bd"/>
</dbReference>
<feature type="domain" description="FAD-binding" evidence="5">
    <location>
        <begin position="10"/>
        <end position="174"/>
    </location>
</feature>
<dbReference type="GO" id="GO:0004497">
    <property type="term" value="F:monooxygenase activity"/>
    <property type="evidence" value="ECO:0007669"/>
    <property type="project" value="InterPro"/>
</dbReference>
<dbReference type="AlphaFoldDB" id="A0A9N9LAP8"/>
<dbReference type="Gene3D" id="3.50.50.60">
    <property type="entry name" value="FAD/NAD(P)-binding domain"/>
    <property type="match status" value="1"/>
</dbReference>
<evidence type="ECO:0000313" key="7">
    <source>
        <dbReference type="Proteomes" id="UP000696280"/>
    </source>
</evidence>
<dbReference type="SUPFAM" id="SSF51905">
    <property type="entry name" value="FAD/NAD(P)-binding domain"/>
    <property type="match status" value="1"/>
</dbReference>
<evidence type="ECO:0000256" key="1">
    <source>
        <dbReference type="ARBA" id="ARBA00007992"/>
    </source>
</evidence>
<evidence type="ECO:0000256" key="2">
    <source>
        <dbReference type="ARBA" id="ARBA00022630"/>
    </source>
</evidence>
<dbReference type="PANTHER" id="PTHR47356">
    <property type="entry name" value="FAD-DEPENDENT MONOOXYGENASE ASQG-RELATED"/>
    <property type="match status" value="1"/>
</dbReference>
<protein>
    <recommendedName>
        <fullName evidence="5">FAD-binding domain-containing protein</fullName>
    </recommendedName>
</protein>
<keyword evidence="2" id="KW-0285">Flavoprotein</keyword>
<dbReference type="PRINTS" id="PR00420">
    <property type="entry name" value="RNGMNOXGNASE"/>
</dbReference>
<comment type="similarity">
    <text evidence="1">Belongs to the paxM FAD-dependent monooxygenase family.</text>
</comment>
<evidence type="ECO:0000313" key="6">
    <source>
        <dbReference type="EMBL" id="CAG8960042.1"/>
    </source>
</evidence>
<dbReference type="Pfam" id="PF01494">
    <property type="entry name" value="FAD_binding_3"/>
    <property type="match status" value="2"/>
</dbReference>
<dbReference type="EMBL" id="CAJVRL010000095">
    <property type="protein sequence ID" value="CAG8960042.1"/>
    <property type="molecule type" value="Genomic_DNA"/>
</dbReference>
<reference evidence="6" key="1">
    <citation type="submission" date="2021-07" db="EMBL/GenBank/DDBJ databases">
        <authorList>
            <person name="Durling M."/>
        </authorList>
    </citation>
    <scope>NUCLEOTIDE SEQUENCE</scope>
</reference>
<feature type="domain" description="FAD-binding" evidence="5">
    <location>
        <begin position="291"/>
        <end position="350"/>
    </location>
</feature>
<keyword evidence="3" id="KW-0274">FAD</keyword>